<evidence type="ECO:0000256" key="6">
    <source>
        <dbReference type="ARBA" id="ARBA00022833"/>
    </source>
</evidence>
<comment type="cofactor">
    <cofactor evidence="10 13">
        <name>Zn(2+)</name>
        <dbReference type="ChEBI" id="CHEBI:29105"/>
    </cofactor>
    <text evidence="10 13">Binds 2 Zn(2+) ions per subunit. It is not clear if Zn(2+) or Mg(2+) is physiologically important.</text>
</comment>
<feature type="active site" description="Proton donor" evidence="11">
    <location>
        <position position="193"/>
    </location>
</feature>
<dbReference type="EC" id="3.1.-.-" evidence="9 10"/>
<evidence type="ECO:0000256" key="4">
    <source>
        <dbReference type="ARBA" id="ARBA00022759"/>
    </source>
</evidence>
<keyword evidence="5 9" id="KW-0378">Hydrolase</keyword>
<feature type="binding site" evidence="13">
    <location>
        <position position="439"/>
    </location>
    <ligand>
        <name>Ca(2+)</name>
        <dbReference type="ChEBI" id="CHEBI:29108"/>
    </ligand>
</feature>
<dbReference type="RefSeq" id="WP_316911043.1">
    <property type="nucleotide sequence ID" value="NZ_JAPTGD010000002.1"/>
</dbReference>
<evidence type="ECO:0000256" key="2">
    <source>
        <dbReference type="ARBA" id="ARBA00022722"/>
    </source>
</evidence>
<comment type="subcellular location">
    <subcellularLocation>
        <location evidence="9 10">Cytoplasm</location>
    </subcellularLocation>
</comment>
<dbReference type="Gene3D" id="3.40.50.10710">
    <property type="entry name" value="Metallo-hydrolase/oxidoreductase"/>
    <property type="match status" value="1"/>
</dbReference>
<dbReference type="GO" id="GO:0004534">
    <property type="term" value="F:5'-3' RNA exonuclease activity"/>
    <property type="evidence" value="ECO:0007669"/>
    <property type="project" value="UniProtKB-UniRule"/>
</dbReference>
<feature type="binding site" evidence="13">
    <location>
        <position position="74"/>
    </location>
    <ligand>
        <name>Zn(2+)</name>
        <dbReference type="ChEBI" id="CHEBI:29105"/>
        <label>1</label>
        <note>catalytic</note>
    </ligand>
</feature>
<dbReference type="InterPro" id="IPR036866">
    <property type="entry name" value="RibonucZ/Hydroxyglut_hydro"/>
</dbReference>
<dbReference type="InterPro" id="IPR004613">
    <property type="entry name" value="RNase_J"/>
</dbReference>
<keyword evidence="7 9" id="KW-0269">Exonuclease</keyword>
<evidence type="ECO:0000259" key="14">
    <source>
        <dbReference type="SMART" id="SM00849"/>
    </source>
</evidence>
<dbReference type="GO" id="GO:0008270">
    <property type="term" value="F:zinc ion binding"/>
    <property type="evidence" value="ECO:0007669"/>
    <property type="project" value="InterPro"/>
</dbReference>
<comment type="caution">
    <text evidence="15">The sequence shown here is derived from an EMBL/GenBank/DDBJ whole genome shotgun (WGS) entry which is preliminary data.</text>
</comment>
<dbReference type="GO" id="GO:0004521">
    <property type="term" value="F:RNA endonuclease activity"/>
    <property type="evidence" value="ECO:0007669"/>
    <property type="project" value="UniProtKB-UniRule"/>
</dbReference>
<evidence type="ECO:0000256" key="11">
    <source>
        <dbReference type="PIRSR" id="PIRSR004803-1"/>
    </source>
</evidence>
<evidence type="ECO:0000256" key="10">
    <source>
        <dbReference type="PIRNR" id="PIRNR004803"/>
    </source>
</evidence>
<feature type="binding site" evidence="13">
    <location>
        <position position="139"/>
    </location>
    <ligand>
        <name>Zn(2+)</name>
        <dbReference type="ChEBI" id="CHEBI:29105"/>
        <label>1</label>
        <note>catalytic</note>
    </ligand>
</feature>
<dbReference type="InterPro" id="IPR041636">
    <property type="entry name" value="RNase_J_C"/>
</dbReference>
<dbReference type="HAMAP" id="MF_01491">
    <property type="entry name" value="RNase_J_bact"/>
    <property type="match status" value="1"/>
</dbReference>
<keyword evidence="6 13" id="KW-0862">Zinc</keyword>
<feature type="binding site" evidence="9 12">
    <location>
        <begin position="360"/>
        <end position="364"/>
    </location>
    <ligand>
        <name>substrate</name>
    </ligand>
</feature>
<evidence type="ECO:0000256" key="9">
    <source>
        <dbReference type="HAMAP-Rule" id="MF_01491"/>
    </source>
</evidence>
<sequence>MKNKIRIIPLGGLGEVGKNMTVVEYNDQMFIIDAGIIFPDEDMYGVDVITPDFEYVRQNKHKVKALFVTHGHEDHIGALPYFMKEFPKVPIYATKLTAGMITNKLKYHKVDRSVIRIIKSVNEVFTYNKVKVSFFGTIHSIPDSVGIVIETPIGNIVHTGDFKIDYHPVDKNFIDFQRLGEIGKQGVKVLLSDSTNAEKEGVSVPESIVAANLEKEVFQATGRTVVATFASSLHRVRSIVEISEKLGKKVVVVGKSMEKNIKLAIQLGHIVAKEETIIAQKEANDYPREQLLILATGAQGEVMAAVSRLSQDENKFFKLEKDDTVIFSSGVIPGNEKSVGSLINNLLKKQVKVVQKKEIHTSGHGYQEEQKLLLSILRPEYFIPCHGEYRMLVKHKELATQVGIKEDNIFVFENGDVLEITSDGASVGEKVQAGPVLVDNSGLGDVNINIMRDRRRMAEQGLVVVFAKVYTKEKTVSVRFELKGIAARLDKPQLNKELAEAVESRLSSEKKEGTLRRALIDDFVDVVYKHIKRRPLIVPYIEFIRD</sequence>
<dbReference type="InterPro" id="IPR001587">
    <property type="entry name" value="RNase_J_CS"/>
</dbReference>
<dbReference type="PIRSF" id="PIRSF004803">
    <property type="entry name" value="RnjA"/>
    <property type="match status" value="1"/>
</dbReference>
<feature type="domain" description="Metallo-beta-lactamase" evidence="14">
    <location>
        <begin position="17"/>
        <end position="213"/>
    </location>
</feature>
<organism evidence="15 16">
    <name type="scientific">Priestia aryabhattai</name>
    <name type="common">Bacillus aryabhattai</name>
    <dbReference type="NCBI Taxonomy" id="412384"/>
    <lineage>
        <taxon>Bacteria</taxon>
        <taxon>Bacillati</taxon>
        <taxon>Bacillota</taxon>
        <taxon>Bacilli</taxon>
        <taxon>Bacillales</taxon>
        <taxon>Bacillaceae</taxon>
        <taxon>Priestia</taxon>
    </lineage>
</organism>
<feature type="binding site" evidence="13">
    <location>
        <position position="72"/>
    </location>
    <ligand>
        <name>Zn(2+)</name>
        <dbReference type="ChEBI" id="CHEBI:29105"/>
        <label>1</label>
        <note>catalytic</note>
    </ligand>
</feature>
<evidence type="ECO:0000256" key="5">
    <source>
        <dbReference type="ARBA" id="ARBA00022801"/>
    </source>
</evidence>
<dbReference type="InterPro" id="IPR001279">
    <property type="entry name" value="Metallo-B-lactamas"/>
</dbReference>
<comment type="subunit">
    <text evidence="9">Homodimer, may be a subunit of the RNA degradosome.</text>
</comment>
<evidence type="ECO:0000313" key="16">
    <source>
        <dbReference type="Proteomes" id="UP001269400"/>
    </source>
</evidence>
<dbReference type="GO" id="GO:0003723">
    <property type="term" value="F:RNA binding"/>
    <property type="evidence" value="ECO:0007669"/>
    <property type="project" value="UniProtKB-UniRule"/>
</dbReference>
<feature type="active site" description="Proton acceptor" evidence="11">
    <location>
        <position position="364"/>
    </location>
</feature>
<feature type="binding site" evidence="13">
    <location>
        <position position="45"/>
    </location>
    <ligand>
        <name>Ca(2+)</name>
        <dbReference type="ChEBI" id="CHEBI:29108"/>
    </ligand>
</feature>
<feature type="binding site" evidence="13">
    <location>
        <position position="161"/>
    </location>
    <ligand>
        <name>Zn(2+)</name>
        <dbReference type="ChEBI" id="CHEBI:29105"/>
        <label>1</label>
        <note>catalytic</note>
    </ligand>
</feature>
<keyword evidence="13" id="KW-0106">Calcium</keyword>
<dbReference type="Pfam" id="PF22505">
    <property type="entry name" value="RNase_J_b_CASP"/>
    <property type="match status" value="1"/>
</dbReference>
<dbReference type="Gene3D" id="3.60.15.10">
    <property type="entry name" value="Ribonuclease Z/Hydroxyacylglutathione hydrolase-like"/>
    <property type="match status" value="1"/>
</dbReference>
<dbReference type="Pfam" id="PF17770">
    <property type="entry name" value="RNase_J_C"/>
    <property type="match status" value="1"/>
</dbReference>
<protein>
    <recommendedName>
        <fullName evidence="9 10">Ribonuclease J</fullName>
        <shortName evidence="9">RNase J</shortName>
        <ecNumber evidence="9 10">3.1.-.-</ecNumber>
    </recommendedName>
</protein>
<feature type="binding site" evidence="13">
    <location>
        <position position="75"/>
    </location>
    <ligand>
        <name>Zn(2+)</name>
        <dbReference type="ChEBI" id="CHEBI:29105"/>
        <label>1</label>
        <note>catalytic</note>
    </ligand>
</feature>
<evidence type="ECO:0000256" key="13">
    <source>
        <dbReference type="PIRSR" id="PIRSR004803-3"/>
    </source>
</evidence>
<evidence type="ECO:0000313" key="15">
    <source>
        <dbReference type="EMBL" id="MDU9693824.1"/>
    </source>
</evidence>
<dbReference type="GO" id="GO:0005737">
    <property type="term" value="C:cytoplasm"/>
    <property type="evidence" value="ECO:0007669"/>
    <property type="project" value="UniProtKB-SubCell"/>
</dbReference>
<keyword evidence="8 9" id="KW-0694">RNA-binding</keyword>
<dbReference type="PANTHER" id="PTHR43694">
    <property type="entry name" value="RIBONUCLEASE J"/>
    <property type="match status" value="1"/>
</dbReference>
<dbReference type="InterPro" id="IPR055132">
    <property type="entry name" value="RNase_J_b_CASP"/>
</dbReference>
<feature type="binding site" evidence="13">
    <location>
        <position position="386"/>
    </location>
    <ligand>
        <name>Zn(2+)</name>
        <dbReference type="ChEBI" id="CHEBI:29105"/>
        <label>1</label>
        <note>catalytic</note>
    </ligand>
</feature>
<reference evidence="15" key="1">
    <citation type="journal article" date="2022" name="J Environ Chem Eng">
        <title>Biodegradation of petroleum oil using a constructed nonpathogenic and heavy metal-tolerant bacterial consortium isolated from marine sponges.</title>
        <authorList>
            <person name="Dechsakulwatana C."/>
            <person name="Rungsihiranrut A."/>
            <person name="Muangchinda C."/>
            <person name="Ningthoujam R."/>
            <person name="Klankeo P."/>
            <person name="Pinyakong O."/>
        </authorList>
    </citation>
    <scope>NUCLEOTIDE SEQUENCE</scope>
    <source>
        <strain evidence="15">TL01-2</strain>
    </source>
</reference>
<dbReference type="Proteomes" id="UP001269400">
    <property type="component" value="Unassembled WGS sequence"/>
</dbReference>
<dbReference type="GO" id="GO:0006364">
    <property type="term" value="P:rRNA processing"/>
    <property type="evidence" value="ECO:0007669"/>
    <property type="project" value="UniProtKB-UniRule"/>
</dbReference>
<evidence type="ECO:0000256" key="3">
    <source>
        <dbReference type="ARBA" id="ARBA00022723"/>
    </source>
</evidence>
<dbReference type="InterPro" id="IPR011108">
    <property type="entry name" value="RMMBL"/>
</dbReference>
<comment type="function">
    <text evidence="9">An RNase that has 5'-3' exonuclease and possibly endonuclease activity. Involved in maturation of rRNA and in some organisms also mRNA maturation and/or decay.</text>
</comment>
<keyword evidence="3 10" id="KW-0479">Metal-binding</keyword>
<dbReference type="InterPro" id="IPR042173">
    <property type="entry name" value="RNase_J_2"/>
</dbReference>
<dbReference type="PROSITE" id="PS01292">
    <property type="entry name" value="UPF0036"/>
    <property type="match status" value="1"/>
</dbReference>
<evidence type="ECO:0000256" key="8">
    <source>
        <dbReference type="ARBA" id="ARBA00022884"/>
    </source>
</evidence>
<name>A0AAX6NEA5_PRIAR</name>
<proteinExistence type="inferred from homology"/>
<dbReference type="InterPro" id="IPR030854">
    <property type="entry name" value="RNase_J_bac"/>
</dbReference>
<dbReference type="EMBL" id="JAPTGD010000002">
    <property type="protein sequence ID" value="MDU9693824.1"/>
    <property type="molecule type" value="Genomic_DNA"/>
</dbReference>
<comment type="cofactor">
    <cofactor evidence="13">
        <name>Ca(2+)</name>
        <dbReference type="ChEBI" id="CHEBI:29108"/>
    </cofactor>
    <text evidence="13">Binds 1 Ca(2+) cation per subunit. Seen in 1 crystal structure, it is not clear if it is physiologically important.</text>
</comment>
<dbReference type="SMART" id="SM00849">
    <property type="entry name" value="Lactamase_B"/>
    <property type="match status" value="1"/>
</dbReference>
<dbReference type="SUPFAM" id="SSF56281">
    <property type="entry name" value="Metallo-hydrolase/oxidoreductase"/>
    <property type="match status" value="1"/>
</dbReference>
<dbReference type="Pfam" id="PF07521">
    <property type="entry name" value="RMMBL"/>
    <property type="match status" value="1"/>
</dbReference>
<evidence type="ECO:0000256" key="1">
    <source>
        <dbReference type="ARBA" id="ARBA00022490"/>
    </source>
</evidence>
<keyword evidence="9" id="KW-0698">rRNA processing</keyword>
<dbReference type="AlphaFoldDB" id="A0AAX6NEA5"/>
<dbReference type="NCBIfam" id="TIGR00649">
    <property type="entry name" value="MG423"/>
    <property type="match status" value="1"/>
</dbReference>
<feature type="binding site" evidence="13">
    <location>
        <position position="47"/>
    </location>
    <ligand>
        <name>Ca(2+)</name>
        <dbReference type="ChEBI" id="CHEBI:29108"/>
    </ligand>
</feature>
<dbReference type="CDD" id="cd07714">
    <property type="entry name" value="RNaseJ_MBL-fold"/>
    <property type="match status" value="1"/>
</dbReference>
<reference evidence="15" key="2">
    <citation type="submission" date="2022-12" db="EMBL/GenBank/DDBJ databases">
        <authorList>
            <person name="Dechsakulwatana C."/>
            <person name="Rungsihiranrut A."/>
            <person name="Muangchinda C."/>
            <person name="Ningthoujam R."/>
            <person name="Klankeo P."/>
            <person name="Pinyakong O."/>
        </authorList>
    </citation>
    <scope>NUCLEOTIDE SEQUENCE</scope>
    <source>
        <strain evidence="15">TL01-2</strain>
    </source>
</reference>
<dbReference type="Gene3D" id="3.10.20.580">
    <property type="match status" value="1"/>
</dbReference>
<comment type="similarity">
    <text evidence="9 10">Belongs to the metallo-beta-lactamase superfamily. RNA-metabolizing metallo-beta-lactamase-like family. Bacterial RNase J subfamily.</text>
</comment>
<dbReference type="Pfam" id="PF00753">
    <property type="entry name" value="Lactamase_B"/>
    <property type="match status" value="1"/>
</dbReference>
<feature type="binding site" evidence="13">
    <location>
        <position position="70"/>
    </location>
    <ligand>
        <name>Zn(2+)</name>
        <dbReference type="ChEBI" id="CHEBI:29105"/>
        <label>1</label>
        <note>catalytic</note>
    </ligand>
</feature>
<gene>
    <name evidence="9" type="primary">rnj</name>
    <name evidence="15" type="ORF">O0Q50_21840</name>
</gene>
<keyword evidence="1 9" id="KW-0963">Cytoplasm</keyword>
<evidence type="ECO:0000256" key="7">
    <source>
        <dbReference type="ARBA" id="ARBA00022839"/>
    </source>
</evidence>
<keyword evidence="4 9" id="KW-0255">Endonuclease</keyword>
<evidence type="ECO:0000256" key="12">
    <source>
        <dbReference type="PIRSR" id="PIRSR004803-2"/>
    </source>
</evidence>
<keyword evidence="2 9" id="KW-0540">Nuclease</keyword>
<accession>A0AAX6NEA5</accession>
<dbReference type="PANTHER" id="PTHR43694:SF1">
    <property type="entry name" value="RIBONUCLEASE J"/>
    <property type="match status" value="1"/>
</dbReference>